<dbReference type="InterPro" id="IPR039808">
    <property type="entry name" value="Cadherin"/>
</dbReference>
<dbReference type="PANTHER" id="PTHR24027">
    <property type="entry name" value="CADHERIN-23"/>
    <property type="match status" value="1"/>
</dbReference>
<dbReference type="Gene3D" id="2.60.40.60">
    <property type="entry name" value="Cadherins"/>
    <property type="match status" value="2"/>
</dbReference>
<dbReference type="InterPro" id="IPR015919">
    <property type="entry name" value="Cadherin-like_sf"/>
</dbReference>
<evidence type="ECO:0000256" key="3">
    <source>
        <dbReference type="ARBA" id="ARBA00022837"/>
    </source>
</evidence>
<evidence type="ECO:0000256" key="5">
    <source>
        <dbReference type="PROSITE-ProRule" id="PRU00043"/>
    </source>
</evidence>
<reference evidence="7" key="1">
    <citation type="submission" date="2023-05" db="EMBL/GenBank/DDBJ databases">
        <authorList>
            <person name="Stuckert A."/>
        </authorList>
    </citation>
    <scope>NUCLEOTIDE SEQUENCE</scope>
</reference>
<sequence length="228" mass="25151">MRNSVRVIVYVDDVNDEAPVFTQQQYSRLGLRETVGIGTSVTVVRATDRDTGDGGLVVYRLLAGSDGKFEIDGSTGLLTTINYLDYETKISYTMNVSATDQAPPYNRGFCTVYITLMNEPDEVVQFSNSTYEAMIIENIATGTEVLRVQARSIDNLNQLTYRFDQNTNAQALALFKIDKITGTITVKGLVDREKGDFYSLTVVADDGGPKLETTLVQISVLDENDNSP</sequence>
<evidence type="ECO:0000256" key="4">
    <source>
        <dbReference type="ARBA" id="ARBA00023136"/>
    </source>
</evidence>
<organism evidence="7 8">
    <name type="scientific">Staurois parvus</name>
    <dbReference type="NCBI Taxonomy" id="386267"/>
    <lineage>
        <taxon>Eukaryota</taxon>
        <taxon>Metazoa</taxon>
        <taxon>Chordata</taxon>
        <taxon>Craniata</taxon>
        <taxon>Vertebrata</taxon>
        <taxon>Euteleostomi</taxon>
        <taxon>Amphibia</taxon>
        <taxon>Batrachia</taxon>
        <taxon>Anura</taxon>
        <taxon>Neobatrachia</taxon>
        <taxon>Ranoidea</taxon>
        <taxon>Ranidae</taxon>
        <taxon>Staurois</taxon>
    </lineage>
</organism>
<dbReference type="CDD" id="cd11304">
    <property type="entry name" value="Cadherin_repeat"/>
    <property type="match status" value="2"/>
</dbReference>
<gene>
    <name evidence="7" type="ORF">SPARVUS_LOCUS4544558</name>
</gene>
<dbReference type="PRINTS" id="PR00205">
    <property type="entry name" value="CADHERIN"/>
</dbReference>
<dbReference type="SMART" id="SM00112">
    <property type="entry name" value="CA"/>
    <property type="match status" value="2"/>
</dbReference>
<protein>
    <recommendedName>
        <fullName evidence="6">Cadherin domain-containing protein</fullName>
    </recommendedName>
</protein>
<evidence type="ECO:0000259" key="6">
    <source>
        <dbReference type="PROSITE" id="PS50268"/>
    </source>
</evidence>
<dbReference type="PROSITE" id="PS00232">
    <property type="entry name" value="CADHERIN_1"/>
    <property type="match status" value="1"/>
</dbReference>
<keyword evidence="3 5" id="KW-0106">Calcium</keyword>
<keyword evidence="8" id="KW-1185">Reference proteome</keyword>
<dbReference type="Pfam" id="PF00028">
    <property type="entry name" value="Cadherin"/>
    <property type="match status" value="2"/>
</dbReference>
<evidence type="ECO:0000256" key="1">
    <source>
        <dbReference type="ARBA" id="ARBA00004370"/>
    </source>
</evidence>
<evidence type="ECO:0000313" key="8">
    <source>
        <dbReference type="Proteomes" id="UP001162483"/>
    </source>
</evidence>
<accession>A0ABN9C9I9</accession>
<feature type="non-terminal residue" evidence="7">
    <location>
        <position position="228"/>
    </location>
</feature>
<evidence type="ECO:0000256" key="2">
    <source>
        <dbReference type="ARBA" id="ARBA00022737"/>
    </source>
</evidence>
<dbReference type="PANTHER" id="PTHR24027:SF438">
    <property type="entry name" value="CADHERIN 23"/>
    <property type="match status" value="1"/>
</dbReference>
<dbReference type="Proteomes" id="UP001162483">
    <property type="component" value="Unassembled WGS sequence"/>
</dbReference>
<keyword evidence="4" id="KW-0472">Membrane</keyword>
<dbReference type="PROSITE" id="PS50268">
    <property type="entry name" value="CADHERIN_2"/>
    <property type="match status" value="2"/>
</dbReference>
<feature type="domain" description="Cadherin" evidence="6">
    <location>
        <begin position="23"/>
        <end position="126"/>
    </location>
</feature>
<proteinExistence type="predicted"/>
<dbReference type="InterPro" id="IPR020894">
    <property type="entry name" value="Cadherin_CS"/>
</dbReference>
<keyword evidence="2" id="KW-0677">Repeat</keyword>
<name>A0ABN9C9I9_9NEOB</name>
<feature type="domain" description="Cadherin" evidence="6">
    <location>
        <begin position="127"/>
        <end position="228"/>
    </location>
</feature>
<dbReference type="SUPFAM" id="SSF49313">
    <property type="entry name" value="Cadherin-like"/>
    <property type="match status" value="2"/>
</dbReference>
<comment type="caution">
    <text evidence="7">The sequence shown here is derived from an EMBL/GenBank/DDBJ whole genome shotgun (WGS) entry which is preliminary data.</text>
</comment>
<evidence type="ECO:0000313" key="7">
    <source>
        <dbReference type="EMBL" id="CAI9556414.1"/>
    </source>
</evidence>
<dbReference type="EMBL" id="CATNWA010008526">
    <property type="protein sequence ID" value="CAI9556414.1"/>
    <property type="molecule type" value="Genomic_DNA"/>
</dbReference>
<dbReference type="InterPro" id="IPR002126">
    <property type="entry name" value="Cadherin-like_dom"/>
</dbReference>
<comment type="subcellular location">
    <subcellularLocation>
        <location evidence="1">Membrane</location>
    </subcellularLocation>
</comment>